<protein>
    <submittedName>
        <fullName evidence="2">Small ubiquitin-related modifier, SUMO</fullName>
    </submittedName>
</protein>
<dbReference type="Pfam" id="PF11976">
    <property type="entry name" value="Rad60-SLD"/>
    <property type="match status" value="1"/>
</dbReference>
<dbReference type="PANTHER" id="PTHR10562">
    <property type="entry name" value="SMALL UBIQUITIN-RELATED MODIFIER"/>
    <property type="match status" value="1"/>
</dbReference>
<dbReference type="OMA" id="VTICIAQ"/>
<reference evidence="2 3" key="1">
    <citation type="submission" date="2013-09" db="EMBL/GenBank/DDBJ databases">
        <title>Corchorus capsularis genome sequencing.</title>
        <authorList>
            <person name="Alam M."/>
            <person name="Haque M.S."/>
            <person name="Islam M.S."/>
            <person name="Emdad E.M."/>
            <person name="Islam M.M."/>
            <person name="Ahmed B."/>
            <person name="Halim A."/>
            <person name="Hossen Q.M.M."/>
            <person name="Hossain M.Z."/>
            <person name="Ahmed R."/>
            <person name="Khan M.M."/>
            <person name="Islam R."/>
            <person name="Rashid M.M."/>
            <person name="Khan S.A."/>
            <person name="Rahman M.S."/>
            <person name="Alam M."/>
        </authorList>
    </citation>
    <scope>NUCLEOTIDE SEQUENCE [LARGE SCALE GENOMIC DNA]</scope>
    <source>
        <strain evidence="3">cv. CVL-1</strain>
        <tissue evidence="2">Whole seedling</tissue>
    </source>
</reference>
<name>A0A1R3HL59_COCAP</name>
<dbReference type="Gramene" id="OMO71038">
    <property type="protein sequence ID" value="OMO71038"/>
    <property type="gene ID" value="CCACVL1_18490"/>
</dbReference>
<dbReference type="STRING" id="210143.A0A1R3HL59"/>
<organism evidence="2 3">
    <name type="scientific">Corchorus capsularis</name>
    <name type="common">Jute</name>
    <dbReference type="NCBI Taxonomy" id="210143"/>
    <lineage>
        <taxon>Eukaryota</taxon>
        <taxon>Viridiplantae</taxon>
        <taxon>Streptophyta</taxon>
        <taxon>Embryophyta</taxon>
        <taxon>Tracheophyta</taxon>
        <taxon>Spermatophyta</taxon>
        <taxon>Magnoliopsida</taxon>
        <taxon>eudicotyledons</taxon>
        <taxon>Gunneridae</taxon>
        <taxon>Pentapetalae</taxon>
        <taxon>rosids</taxon>
        <taxon>malvids</taxon>
        <taxon>Malvales</taxon>
        <taxon>Malvaceae</taxon>
        <taxon>Grewioideae</taxon>
        <taxon>Apeibeae</taxon>
        <taxon>Corchorus</taxon>
    </lineage>
</organism>
<dbReference type="OrthoDB" id="442921at2759"/>
<dbReference type="Gene3D" id="3.10.20.90">
    <property type="entry name" value="Phosphatidylinositol 3-kinase Catalytic Subunit, Chain A, domain 1"/>
    <property type="match status" value="1"/>
</dbReference>
<dbReference type="EMBL" id="AWWV01011719">
    <property type="protein sequence ID" value="OMO71038.1"/>
    <property type="molecule type" value="Genomic_DNA"/>
</dbReference>
<keyword evidence="3" id="KW-1185">Reference proteome</keyword>
<dbReference type="SUPFAM" id="SSF54236">
    <property type="entry name" value="Ubiquitin-like"/>
    <property type="match status" value="1"/>
</dbReference>
<evidence type="ECO:0000313" key="2">
    <source>
        <dbReference type="EMBL" id="OMO71038.1"/>
    </source>
</evidence>
<gene>
    <name evidence="2" type="ORF">CCACVL1_18490</name>
</gene>
<dbReference type="InterPro" id="IPR000626">
    <property type="entry name" value="Ubiquitin-like_dom"/>
</dbReference>
<dbReference type="PROSITE" id="PS50053">
    <property type="entry name" value="UBIQUITIN_2"/>
    <property type="match status" value="1"/>
</dbReference>
<comment type="caution">
    <text evidence="2">The sequence shown here is derived from an EMBL/GenBank/DDBJ whole genome shotgun (WGS) entry which is preliminary data.</text>
</comment>
<dbReference type="InterPro" id="IPR022617">
    <property type="entry name" value="Rad60/SUMO-like_dom"/>
</dbReference>
<accession>A0A1R3HL59</accession>
<feature type="domain" description="Ubiquitin-like" evidence="1">
    <location>
        <begin position="12"/>
        <end position="89"/>
    </location>
</feature>
<sequence length="107" mass="11768">MSSNKAVIPPPSTINIVISGQDGSKLSFKIGRSIKIKKLLTLYCEHRSVDYDTVRFLIDGDRLPVNKTPEQLGLVDGCEIKAMLEMFGAGMRLSKTMTSHGKVSNNK</sequence>
<dbReference type="AlphaFoldDB" id="A0A1R3HL59"/>
<proteinExistence type="predicted"/>
<evidence type="ECO:0000259" key="1">
    <source>
        <dbReference type="PROSITE" id="PS50053"/>
    </source>
</evidence>
<dbReference type="Proteomes" id="UP000188268">
    <property type="component" value="Unassembled WGS sequence"/>
</dbReference>
<dbReference type="InterPro" id="IPR029071">
    <property type="entry name" value="Ubiquitin-like_domsf"/>
</dbReference>
<evidence type="ECO:0000313" key="3">
    <source>
        <dbReference type="Proteomes" id="UP000188268"/>
    </source>
</evidence>